<reference evidence="1" key="1">
    <citation type="submission" date="2019-03" db="EMBL/GenBank/DDBJ databases">
        <title>Candidatus Syntrophosphaera thermopropionivorans: a novel player in syntrophic propionate oxidation during anaerobic digestion.</title>
        <authorList>
            <person name="Dyksma S."/>
        </authorList>
    </citation>
    <scope>NUCLEOTIDE SEQUENCE</scope>
    <source>
        <strain evidence="1">W5</strain>
    </source>
</reference>
<proteinExistence type="predicted"/>
<dbReference type="Proteomes" id="UP000294588">
    <property type="component" value="Unassembled WGS sequence"/>
</dbReference>
<accession>A0AC61QL86</accession>
<evidence type="ECO:0000313" key="1">
    <source>
        <dbReference type="EMBL" id="TDF74690.1"/>
    </source>
</evidence>
<evidence type="ECO:0000313" key="2">
    <source>
        <dbReference type="Proteomes" id="UP000294588"/>
    </source>
</evidence>
<keyword evidence="2" id="KW-1185">Reference proteome</keyword>
<comment type="caution">
    <text evidence="1">The sequence shown here is derived from an EMBL/GenBank/DDBJ whole genome shotgun (WGS) entry which is preliminary data.</text>
</comment>
<name>A0AC61QL86_9BACT</name>
<dbReference type="EMBL" id="SMOG01000001">
    <property type="protein sequence ID" value="TDF74690.1"/>
    <property type="molecule type" value="Genomic_DNA"/>
</dbReference>
<sequence length="510" mass="59417">MNRIPAGKFIFVFVIFLAGISFCCAYSFWEDSDLIPEVRTEVYNSILSINDTYHSDPHTINRLGVNHPFQTLRKFRRCAREAFLPGEKSHSFVQYAYADSELYFSMDINFTAGYDQRSDDPGDYGFFYKGLRFNSQCNDRFRVRGNWWNGAFHGSRMYWEHSPLIDGYNNQNPDKNLLDNMNGDISYNNKYFNAAVGRGRFQIGNSVSGSMILSDKVNEYDYLLLEQRVGKFSFSLLNSILKADSTKTPDSDDYPDKFFALHQMMYKPLDKLELFVGETVVYGSHYDLSYMLPFYFWRVGKYGMQEKDNLMIYGGANYYPAPNLVVYLNVAIDELTYNKIFTDWWGNKYGIQTGVSMMIPEFALTDNESPRLTVEATAIRPWTYTHYDNVTMYSHERLPLGYPKGSNLVDLTAELNLPLPWKMRWDSQFSCTWQGSVGNDWRLNYHTYFPSDIVNTAEAYWLEGDVSFIPTWTNAIHLDFMAHHSFILGLSSTFGKDSRHQLFLSWQFFY</sequence>
<protein>
    <submittedName>
        <fullName evidence="1">Uncharacterized protein</fullName>
    </submittedName>
</protein>
<gene>
    <name evidence="1" type="ORF">E0946_00985</name>
</gene>
<organism evidence="1 2">
    <name type="scientific">Candidatus Syntrophosphaera thermopropionivorans</name>
    <dbReference type="NCBI Taxonomy" id="2593015"/>
    <lineage>
        <taxon>Bacteria</taxon>
        <taxon>Pseudomonadati</taxon>
        <taxon>Candidatus Cloacimonadota</taxon>
        <taxon>Candidatus Cloacimonadia</taxon>
        <taxon>Candidatus Cloacimonadales</taxon>
        <taxon>Candidatus Cloacimonadaceae</taxon>
        <taxon>Candidatus Syntrophosphaera</taxon>
    </lineage>
</organism>